<reference evidence="3" key="1">
    <citation type="journal article" date="2021" name="Mol. Plant Pathol.">
        <title>A 20-kb lineage-specific genomic region tames virulence in pathogenic amphidiploid Verticillium longisporum.</title>
        <authorList>
            <person name="Harting R."/>
            <person name="Starke J."/>
            <person name="Kusch H."/>
            <person name="Poggeler S."/>
            <person name="Maurus I."/>
            <person name="Schluter R."/>
            <person name="Landesfeind M."/>
            <person name="Bulla I."/>
            <person name="Nowrousian M."/>
            <person name="de Jonge R."/>
            <person name="Stahlhut G."/>
            <person name="Hoff K.J."/>
            <person name="Asshauer K.P."/>
            <person name="Thurmer A."/>
            <person name="Stanke M."/>
            <person name="Daniel R."/>
            <person name="Morgenstern B."/>
            <person name="Thomma B.P.H.J."/>
            <person name="Kronstad J.W."/>
            <person name="Braus-Stromeyer S.A."/>
            <person name="Braus G.H."/>
        </authorList>
    </citation>
    <scope>NUCLEOTIDE SEQUENCE</scope>
    <source>
        <strain evidence="3">Vl32</strain>
    </source>
</reference>
<dbReference type="HAMAP" id="MF_00291_B">
    <property type="entry name" value="Ribosomal_uS2_B"/>
    <property type="match status" value="1"/>
</dbReference>
<feature type="region of interest" description="Disordered" evidence="1">
    <location>
        <begin position="57"/>
        <end position="77"/>
    </location>
</feature>
<evidence type="ECO:0000313" key="3">
    <source>
        <dbReference type="EMBL" id="KAG7140983.1"/>
    </source>
</evidence>
<dbReference type="GO" id="GO:0005634">
    <property type="term" value="C:nucleus"/>
    <property type="evidence" value="ECO:0007669"/>
    <property type="project" value="TreeGrafter"/>
</dbReference>
<dbReference type="InterPro" id="IPR001865">
    <property type="entry name" value="Ribosomal_uS2"/>
</dbReference>
<name>A0A8I2ZYV3_VERLO</name>
<dbReference type="InterPro" id="IPR015416">
    <property type="entry name" value="Znf_H2C2_histone_UAS-bd"/>
</dbReference>
<feature type="region of interest" description="Disordered" evidence="1">
    <location>
        <begin position="1091"/>
        <end position="1116"/>
    </location>
</feature>
<feature type="region of interest" description="Disordered" evidence="1">
    <location>
        <begin position="977"/>
        <end position="1024"/>
    </location>
</feature>
<dbReference type="PANTHER" id="PTHR43138:SF2">
    <property type="entry name" value="PROTEIN SPT10"/>
    <property type="match status" value="1"/>
</dbReference>
<feature type="region of interest" description="Disordered" evidence="1">
    <location>
        <begin position="1040"/>
        <end position="1076"/>
    </location>
</feature>
<feature type="domain" description="N-acetyltransferase" evidence="2">
    <location>
        <begin position="707"/>
        <end position="859"/>
    </location>
</feature>
<accession>A0A8I2ZYV3</accession>
<dbReference type="Pfam" id="PF00318">
    <property type="entry name" value="Ribosomal_S2"/>
    <property type="match status" value="2"/>
</dbReference>
<evidence type="ECO:0000313" key="4">
    <source>
        <dbReference type="Proteomes" id="UP000689129"/>
    </source>
</evidence>
<dbReference type="GO" id="GO:0006412">
    <property type="term" value="P:translation"/>
    <property type="evidence" value="ECO:0007669"/>
    <property type="project" value="InterPro"/>
</dbReference>
<dbReference type="PROSITE" id="PS00962">
    <property type="entry name" value="RIBOSOMAL_S2_1"/>
    <property type="match status" value="1"/>
</dbReference>
<dbReference type="OrthoDB" id="10264707at2759"/>
<dbReference type="FunFam" id="3.40.50.10490:FF:000050">
    <property type="entry name" value="Related to MRP4-mitochondrial ribosomal protein, small subunit"/>
    <property type="match status" value="1"/>
</dbReference>
<dbReference type="PANTHER" id="PTHR43138">
    <property type="entry name" value="ACETYLTRANSFERASE, GNAT FAMILY"/>
    <property type="match status" value="1"/>
</dbReference>
<proteinExistence type="inferred from homology"/>
<dbReference type="InterPro" id="IPR052742">
    <property type="entry name" value="Mito_N-acetyltransferase"/>
</dbReference>
<comment type="caution">
    <text evidence="3">The sequence shown here is derived from an EMBL/GenBank/DDBJ whole genome shotgun (WGS) entry which is preliminary data.</text>
</comment>
<sequence length="1210" mass="132685">MFSRAIARRQARQALAAPLLLRPCTARFISQDTPSGLTAEVLESLTTAAALDQVPSTADVANTQSQRRVPSATSSAVPESWKEYRRAQNLTKTIGSEVKSAYIPSELVTNPPYPRDITLELLMASQTHMGHHRSRWNPANSRYIYGVRDNVHVISLETTASHLRRAARVVEEVAFHGGLVLFVGTRPGQMDIVTKAAGRAGGCHLYTKWTPGAITNRDFILRDREVVFLDEHDKPVPGFDGHVMDRRPMVPDLVVCLNPMENKTLLNECSLATIPTIGIIDTDADPTWVTYAIPANDDSLRSTSLIGGILGRAGQEGQKRRKEAAAAGQVSWDNPVEVQRYITKTREAYKAAKAVWQEDMKAMQESKNGNADRLLALKRTPTSESSRASWTPGAITNRDFILRDREVVFLDEHDRPVPGFDGHVMDRRPMVPDLVVCLNPMENKTLLNECGLATIPTIGIIDTDADPTWVTYAIPANDDSLRSTSLIGGILGRAGQEGQKRRKEAAAAGRVSWDNPVEVHRYMIKTRKAYEAAQEVWQEDMKAMQESKDGNADRLLALKRTPTSESSRASVMDLPRATRKRGGGCPSSESQPQTCISLQVALPQNPYSAFSSPAQALKGAANIANMPAMLDDPDSPTIYRVSGATPFPEPGSSDLPSEIVPRQVTLRDGRTAATMMPFASRDQVPKSLLGYLADQLNKEIEGGDTYPMTEPMTHEKFAPYWFQNFGALMLLGNIEQPSDLADLPEAATGNWSKTCLGSFYIKPNYPGRSSHVCNAGFLVTDASRGRGVGRLMGECYLDWAPKLGYTYSVFNLVYETNVASCKIWDALGFKRIGRVKGCGDLRSYPGQLVDAIIYGRDLVPGEFPEDLAGVERFDKIKFYLKYNKYPVGADRHEKSRLRSAATHYRLVAGDRLMLKDKEVIPDPRRQYEIARDVHVAAHGGINKTTATIAERYHWSRIKETVSDVIRNCVKCKELGKAPVAANGGGGSSSTARNRAAPADAVSPVSPAAPSAPPPSLSAAPPSAPDELAAIADPAVAAYRYPSPDGGVHPSQTLRDPSVSPLPPPHGHNPMLQDSPRHHDAHVYQPIDPRIIASPHHHGHHHHHHHHEHEHDHDHETDPYAYQTETDFQALLNATAGEDERHAEADDAAARREAEAVDRDLDMLIEQGDEDETMSGVGRGEDDDVQGPVTLDVAAEEAKVKAIYALSYADG</sequence>
<evidence type="ECO:0000256" key="1">
    <source>
        <dbReference type="SAM" id="MobiDB-lite"/>
    </source>
</evidence>
<dbReference type="EMBL" id="JAEMWZ010000038">
    <property type="protein sequence ID" value="KAG7140983.1"/>
    <property type="molecule type" value="Genomic_DNA"/>
</dbReference>
<dbReference type="CDD" id="cd01425">
    <property type="entry name" value="RPS2"/>
    <property type="match status" value="1"/>
</dbReference>
<dbReference type="InterPro" id="IPR000182">
    <property type="entry name" value="GNAT_dom"/>
</dbReference>
<protein>
    <submittedName>
        <fullName evidence="3">Protein SPT10 like protein</fullName>
    </submittedName>
</protein>
<organism evidence="3 4">
    <name type="scientific">Verticillium longisporum</name>
    <name type="common">Verticillium dahliae var. longisporum</name>
    <dbReference type="NCBI Taxonomy" id="100787"/>
    <lineage>
        <taxon>Eukaryota</taxon>
        <taxon>Fungi</taxon>
        <taxon>Dikarya</taxon>
        <taxon>Ascomycota</taxon>
        <taxon>Pezizomycotina</taxon>
        <taxon>Sordariomycetes</taxon>
        <taxon>Hypocreomycetidae</taxon>
        <taxon>Glomerellales</taxon>
        <taxon>Plectosphaerellaceae</taxon>
        <taxon>Verticillium</taxon>
    </lineage>
</organism>
<dbReference type="GO" id="GO:0003735">
    <property type="term" value="F:structural constituent of ribosome"/>
    <property type="evidence" value="ECO:0007669"/>
    <property type="project" value="InterPro"/>
</dbReference>
<evidence type="ECO:0000259" key="2">
    <source>
        <dbReference type="PROSITE" id="PS51186"/>
    </source>
</evidence>
<dbReference type="PROSITE" id="PS51186">
    <property type="entry name" value="GNAT"/>
    <property type="match status" value="1"/>
</dbReference>
<gene>
    <name evidence="3" type="ORF">HYQ45_002364</name>
</gene>
<dbReference type="NCBIfam" id="TIGR01011">
    <property type="entry name" value="rpsB_bact"/>
    <property type="match status" value="1"/>
</dbReference>
<dbReference type="InterPro" id="IPR005706">
    <property type="entry name" value="Ribosomal_uS2_bac/mit/plastid"/>
</dbReference>
<feature type="compositionally biased region" description="Basic residues" evidence="1">
    <location>
        <begin position="1094"/>
        <end position="1107"/>
    </location>
</feature>
<dbReference type="GO" id="GO:0015935">
    <property type="term" value="C:small ribosomal subunit"/>
    <property type="evidence" value="ECO:0007669"/>
    <property type="project" value="InterPro"/>
</dbReference>
<dbReference type="AlphaFoldDB" id="A0A8I2ZYV3"/>
<dbReference type="Pfam" id="PF09337">
    <property type="entry name" value="zf-H2C2"/>
    <property type="match status" value="1"/>
</dbReference>
<dbReference type="Proteomes" id="UP000689129">
    <property type="component" value="Unassembled WGS sequence"/>
</dbReference>
<dbReference type="InterPro" id="IPR018130">
    <property type="entry name" value="Ribosomal_uS2_CS"/>
</dbReference>
<dbReference type="GO" id="GO:0016747">
    <property type="term" value="F:acyltransferase activity, transferring groups other than amino-acyl groups"/>
    <property type="evidence" value="ECO:0007669"/>
    <property type="project" value="InterPro"/>
</dbReference>
<feature type="compositionally biased region" description="Low complexity" evidence="1">
    <location>
        <begin position="988"/>
        <end position="1008"/>
    </location>
</feature>